<proteinExistence type="predicted"/>
<evidence type="ECO:0000259" key="1">
    <source>
        <dbReference type="Pfam" id="PF01637"/>
    </source>
</evidence>
<evidence type="ECO:0000259" key="2">
    <source>
        <dbReference type="Pfam" id="PF03008"/>
    </source>
</evidence>
<reference evidence="3 4" key="1">
    <citation type="submission" date="2018-07" db="EMBL/GenBank/DDBJ databases">
        <title>Genomic Encyclopedia of Type Strains, Phase IV (KMG-IV): sequencing the most valuable type-strain genomes for metagenomic binning, comparative biology and taxonomic classification.</title>
        <authorList>
            <person name="Goeker M."/>
        </authorList>
    </citation>
    <scope>NUCLEOTIDE SEQUENCE [LARGE SCALE GENOMIC DNA]</scope>
    <source>
        <strain evidence="3 4">DSM 27016</strain>
    </source>
</reference>
<comment type="caution">
    <text evidence="3">The sequence shown here is derived from an EMBL/GenBank/DDBJ whole genome shotgun (WGS) entry which is preliminary data.</text>
</comment>
<dbReference type="InterPro" id="IPR027417">
    <property type="entry name" value="P-loop_NTPase"/>
</dbReference>
<dbReference type="SUPFAM" id="SSF52540">
    <property type="entry name" value="P-loop containing nucleoside triphosphate hydrolases"/>
    <property type="match status" value="1"/>
</dbReference>
<gene>
    <name evidence="3" type="ORF">DFR58_11293</name>
</gene>
<dbReference type="PANTHER" id="PTHR34704">
    <property type="entry name" value="ATPASE"/>
    <property type="match status" value="1"/>
</dbReference>
<dbReference type="EMBL" id="QPJT01000012">
    <property type="protein sequence ID" value="RCX16111.1"/>
    <property type="molecule type" value="Genomic_DNA"/>
</dbReference>
<dbReference type="PANTHER" id="PTHR34704:SF1">
    <property type="entry name" value="ATPASE"/>
    <property type="match status" value="1"/>
</dbReference>
<dbReference type="Pfam" id="PF01637">
    <property type="entry name" value="ATPase_2"/>
    <property type="match status" value="1"/>
</dbReference>
<dbReference type="AlphaFoldDB" id="A0A369B3S4"/>
<dbReference type="OrthoDB" id="9813134at2"/>
<dbReference type="Proteomes" id="UP000253034">
    <property type="component" value="Unassembled WGS sequence"/>
</dbReference>
<dbReference type="Gene3D" id="3.40.50.300">
    <property type="entry name" value="P-loop containing nucleotide triphosphate hydrolases"/>
    <property type="match status" value="1"/>
</dbReference>
<evidence type="ECO:0000313" key="4">
    <source>
        <dbReference type="Proteomes" id="UP000253034"/>
    </source>
</evidence>
<sequence>MKKFIGRESELKTLDREFNRGSGFVVIYGRRRVGKTTLIKEFIKNKDAMYFLATEELEIGNMKRFTNTLTEYTKQDYLKNASFSDWEDLFKIFATHKPDAKKVLVIDEFQYLVNVNSAFATIFQRIWDEILKDKNVMIILCGSLISMMMAQVLSYSSPLYGRRTAQIRLSPLKFTDIMKSNANKFFEQLVEVYSVTGGVPKYFDFFDNDEPLIENIEREVLQKGGFLYEEPVFLLEKEVKELVSYFSIMKNIAAGNHRVSQLAGVLEMPSNALSPYLKTLMDLDLVEKRIPVTEKQPEKSRKGLYFVNDHFIEFWFRFVYAYKGELELENTEYVLGKIKKSFIEKHVSFVYEDICRELLALLCSEGKINFIPSKIGSYWGPNIEIDVVALDEERKKVLLGECKYHNQPVDADVFFELKGKAEKIIELAEYEKTFILFSKSGFSDRLKELAEQNSNVILVNNDSIV</sequence>
<dbReference type="InterPro" id="IPR004256">
    <property type="entry name" value="DUF234"/>
</dbReference>
<dbReference type="Pfam" id="PF03008">
    <property type="entry name" value="DUF234"/>
    <property type="match status" value="1"/>
</dbReference>
<protein>
    <recommendedName>
        <fullName evidence="5">ATPase domain-containing protein</fullName>
    </recommendedName>
</protein>
<keyword evidence="4" id="KW-1185">Reference proteome</keyword>
<feature type="domain" description="ATPase" evidence="1">
    <location>
        <begin position="4"/>
        <end position="202"/>
    </location>
</feature>
<organism evidence="3 4">
    <name type="scientific">Anaerobacterium chartisolvens</name>
    <dbReference type="NCBI Taxonomy" id="1297424"/>
    <lineage>
        <taxon>Bacteria</taxon>
        <taxon>Bacillati</taxon>
        <taxon>Bacillota</taxon>
        <taxon>Clostridia</taxon>
        <taxon>Eubacteriales</taxon>
        <taxon>Oscillospiraceae</taxon>
        <taxon>Anaerobacterium</taxon>
    </lineage>
</organism>
<accession>A0A369B3S4</accession>
<dbReference type="InterPro" id="IPR011335">
    <property type="entry name" value="Restrct_endonuc-II-like"/>
</dbReference>
<evidence type="ECO:0008006" key="5">
    <source>
        <dbReference type="Google" id="ProtNLM"/>
    </source>
</evidence>
<feature type="domain" description="DUF234" evidence="2">
    <location>
        <begin position="315"/>
        <end position="406"/>
    </location>
</feature>
<evidence type="ECO:0000313" key="3">
    <source>
        <dbReference type="EMBL" id="RCX16111.1"/>
    </source>
</evidence>
<name>A0A369B3S4_9FIRM</name>
<dbReference type="SUPFAM" id="SSF46785">
    <property type="entry name" value="Winged helix' DNA-binding domain"/>
    <property type="match status" value="1"/>
</dbReference>
<dbReference type="InterPro" id="IPR036390">
    <property type="entry name" value="WH_DNA-bd_sf"/>
</dbReference>
<dbReference type="InterPro" id="IPR011579">
    <property type="entry name" value="ATPase_dom"/>
</dbReference>
<dbReference type="GO" id="GO:0005524">
    <property type="term" value="F:ATP binding"/>
    <property type="evidence" value="ECO:0007669"/>
    <property type="project" value="InterPro"/>
</dbReference>
<dbReference type="SUPFAM" id="SSF52980">
    <property type="entry name" value="Restriction endonuclease-like"/>
    <property type="match status" value="1"/>
</dbReference>
<dbReference type="RefSeq" id="WP_114298036.1">
    <property type="nucleotide sequence ID" value="NZ_QPJT01000012.1"/>
</dbReference>